<proteinExistence type="predicted"/>
<dbReference type="Pfam" id="PF12937">
    <property type="entry name" value="F-box-like"/>
    <property type="match status" value="1"/>
</dbReference>
<dbReference type="Gene3D" id="1.20.1280.50">
    <property type="match status" value="1"/>
</dbReference>
<sequence>MPDYISRWKGEHLASSKAYKACDLRDGNPCPPCLEAIELEKEVEAARQALNNLLEKKNDMLININRYHDPLCSRLPPEITSKIFECYRDLLEDERENTSTVYRRREPLILRLGAVCKAWRDIAWSSPFVWNHLRIYPTKSATQLYNDGVEQWLKRAGGLPLFLSIKLNEFRTKHPINDRLMAIINRYSHQWREFSLECHPDHLVMFSGNSNGAPLLSRLSIDLCVTNPPPTAQFCLPSMEPRPIYVKLSSVSLTRLVMKWDNVTHVHFSSIALHELRTPFQQATRLIKCYLGSTGRVDQASLESRISSASRQSRITSPLKSLFLQHYSGQEVLLLFQMFSFPKLSILELVAIRKVDINSLFSTLNPTSIHLKQLTLNLLNSTVQTQILLGALQRFPSLENLTLNSKTPKDLLHTIGNNFVANKSGDFYPTILPNLKDFTLHITSEWDIDLWRLIPRIFGPWTEGDNSSNRSNLKRVSIISSDNQPQICVEKDVLERLLELGRSRFHLTAWKYGDLIEASIIYHGL</sequence>
<keyword evidence="1" id="KW-0175">Coiled coil</keyword>
<dbReference type="Gene3D" id="3.80.10.10">
    <property type="entry name" value="Ribonuclease Inhibitor"/>
    <property type="match status" value="1"/>
</dbReference>
<accession>A0A8H7Y6M5</accession>
<evidence type="ECO:0000256" key="1">
    <source>
        <dbReference type="SAM" id="Coils"/>
    </source>
</evidence>
<gene>
    <name evidence="3" type="ORF">JR316_004003</name>
</gene>
<dbReference type="AlphaFoldDB" id="A0A8H7Y6M5"/>
<feature type="coiled-coil region" evidence="1">
    <location>
        <begin position="36"/>
        <end position="63"/>
    </location>
</feature>
<dbReference type="OrthoDB" id="2863801at2759"/>
<dbReference type="EMBL" id="JAFIQS010000003">
    <property type="protein sequence ID" value="KAG5171914.1"/>
    <property type="molecule type" value="Genomic_DNA"/>
</dbReference>
<comment type="caution">
    <text evidence="3">The sequence shown here is derived from an EMBL/GenBank/DDBJ whole genome shotgun (WGS) entry which is preliminary data.</text>
</comment>
<organism evidence="3">
    <name type="scientific">Psilocybe cubensis</name>
    <name type="common">Psychedelic mushroom</name>
    <name type="synonym">Stropharia cubensis</name>
    <dbReference type="NCBI Taxonomy" id="181762"/>
    <lineage>
        <taxon>Eukaryota</taxon>
        <taxon>Fungi</taxon>
        <taxon>Dikarya</taxon>
        <taxon>Basidiomycota</taxon>
        <taxon>Agaricomycotina</taxon>
        <taxon>Agaricomycetes</taxon>
        <taxon>Agaricomycetidae</taxon>
        <taxon>Agaricales</taxon>
        <taxon>Agaricineae</taxon>
        <taxon>Strophariaceae</taxon>
        <taxon>Psilocybe</taxon>
    </lineage>
</organism>
<name>A0A8H7Y6M5_PSICU</name>
<reference evidence="3" key="1">
    <citation type="submission" date="2021-02" db="EMBL/GenBank/DDBJ databases">
        <title>Psilocybe cubensis genome.</title>
        <authorList>
            <person name="Mckernan K.J."/>
            <person name="Crawford S."/>
            <person name="Trippe A."/>
            <person name="Kane L.T."/>
            <person name="Mclaughlin S."/>
        </authorList>
    </citation>
    <scope>NUCLEOTIDE SEQUENCE [LARGE SCALE GENOMIC DNA]</scope>
    <source>
        <strain evidence="3">MGC-MH-2018</strain>
    </source>
</reference>
<feature type="domain" description="F-box" evidence="2">
    <location>
        <begin position="73"/>
        <end position="134"/>
    </location>
</feature>
<dbReference type="InterPro" id="IPR001810">
    <property type="entry name" value="F-box_dom"/>
</dbReference>
<evidence type="ECO:0000313" key="3">
    <source>
        <dbReference type="EMBL" id="KAG5171914.1"/>
    </source>
</evidence>
<protein>
    <recommendedName>
        <fullName evidence="2">F-box domain-containing protein</fullName>
    </recommendedName>
</protein>
<evidence type="ECO:0000259" key="2">
    <source>
        <dbReference type="Pfam" id="PF12937"/>
    </source>
</evidence>
<dbReference type="InterPro" id="IPR032675">
    <property type="entry name" value="LRR_dom_sf"/>
</dbReference>